<organism evidence="8">
    <name type="scientific">Diabrotica virgifera virgifera</name>
    <name type="common">western corn rootworm</name>
    <dbReference type="NCBI Taxonomy" id="50390"/>
    <lineage>
        <taxon>Eukaryota</taxon>
        <taxon>Metazoa</taxon>
        <taxon>Ecdysozoa</taxon>
        <taxon>Arthropoda</taxon>
        <taxon>Hexapoda</taxon>
        <taxon>Insecta</taxon>
        <taxon>Pterygota</taxon>
        <taxon>Neoptera</taxon>
        <taxon>Endopterygota</taxon>
        <taxon>Coleoptera</taxon>
        <taxon>Polyphaga</taxon>
        <taxon>Cucujiformia</taxon>
        <taxon>Chrysomeloidea</taxon>
        <taxon>Chrysomelidae</taxon>
        <taxon>Galerucinae</taxon>
        <taxon>Diabroticina</taxon>
        <taxon>Diabroticites</taxon>
        <taxon>Diabrotica</taxon>
    </lineage>
</organism>
<dbReference type="RefSeq" id="XP_028130752.1">
    <property type="nucleotide sequence ID" value="XM_028274951.1"/>
</dbReference>
<dbReference type="SMART" id="SM00645">
    <property type="entry name" value="Pept_C1"/>
    <property type="match status" value="1"/>
</dbReference>
<dbReference type="AlphaFoldDB" id="A0A6P7F7D3"/>
<dbReference type="SMART" id="SM00848">
    <property type="entry name" value="Inhibitor_I29"/>
    <property type="match status" value="1"/>
</dbReference>
<feature type="region of interest" description="Disordered" evidence="5">
    <location>
        <begin position="298"/>
        <end position="329"/>
    </location>
</feature>
<evidence type="ECO:0000256" key="1">
    <source>
        <dbReference type="ARBA" id="ARBA00008455"/>
    </source>
</evidence>
<evidence type="ECO:0000256" key="3">
    <source>
        <dbReference type="ARBA" id="ARBA00022801"/>
    </source>
</evidence>
<gene>
    <name evidence="8" type="primary">LOC114326559</name>
</gene>
<feature type="compositionally biased region" description="Low complexity" evidence="5">
    <location>
        <begin position="306"/>
        <end position="325"/>
    </location>
</feature>
<evidence type="ECO:0000259" key="6">
    <source>
        <dbReference type="SMART" id="SM00645"/>
    </source>
</evidence>
<evidence type="ECO:0000256" key="5">
    <source>
        <dbReference type="SAM" id="MobiDB-lite"/>
    </source>
</evidence>
<dbReference type="InterPro" id="IPR039417">
    <property type="entry name" value="Peptidase_C1A_papain-like"/>
</dbReference>
<proteinExistence type="inferred from homology"/>
<dbReference type="InterPro" id="IPR000668">
    <property type="entry name" value="Peptidase_C1A_C"/>
</dbReference>
<evidence type="ECO:0000259" key="7">
    <source>
        <dbReference type="SMART" id="SM00848"/>
    </source>
</evidence>
<name>A0A6P7F7D3_DIAVI</name>
<comment type="similarity">
    <text evidence="1">Belongs to the peptidase C1 family.</text>
</comment>
<dbReference type="InterPro" id="IPR038765">
    <property type="entry name" value="Papain-like_cys_pep_sf"/>
</dbReference>
<keyword evidence="2" id="KW-0645">Protease</keyword>
<evidence type="ECO:0000256" key="2">
    <source>
        <dbReference type="ARBA" id="ARBA00022670"/>
    </source>
</evidence>
<dbReference type="PROSITE" id="PS00639">
    <property type="entry name" value="THIOL_PROTEASE_HIS"/>
    <property type="match status" value="1"/>
</dbReference>
<dbReference type="CDD" id="cd02248">
    <property type="entry name" value="Peptidase_C1A"/>
    <property type="match status" value="1"/>
</dbReference>
<dbReference type="PRINTS" id="PR00705">
    <property type="entry name" value="PAPAIN"/>
</dbReference>
<feature type="domain" description="Peptidase C1A papain C-terminal" evidence="6">
    <location>
        <begin position="513"/>
        <end position="731"/>
    </location>
</feature>
<dbReference type="InterPro" id="IPR013128">
    <property type="entry name" value="Peptidase_C1A"/>
</dbReference>
<evidence type="ECO:0000313" key="8">
    <source>
        <dbReference type="RefSeq" id="XP_028130752.1"/>
    </source>
</evidence>
<dbReference type="InterPro" id="IPR025660">
    <property type="entry name" value="Pept_his_AS"/>
</dbReference>
<evidence type="ECO:0000256" key="4">
    <source>
        <dbReference type="ARBA" id="ARBA00022807"/>
    </source>
</evidence>
<feature type="domain" description="Cathepsin propeptide inhibitor" evidence="7">
    <location>
        <begin position="421"/>
        <end position="481"/>
    </location>
</feature>
<dbReference type="InterPro" id="IPR013201">
    <property type="entry name" value="Prot_inhib_I29"/>
</dbReference>
<reference evidence="8" key="1">
    <citation type="submission" date="2025-08" db="UniProtKB">
        <authorList>
            <consortium name="RefSeq"/>
        </authorList>
    </citation>
    <scope>IDENTIFICATION</scope>
    <source>
        <tissue evidence="8">Whole insect</tissue>
    </source>
</reference>
<dbReference type="InParanoid" id="A0A6P7F7D3"/>
<dbReference type="PANTHER" id="PTHR12411">
    <property type="entry name" value="CYSTEINE PROTEASE FAMILY C1-RELATED"/>
    <property type="match status" value="1"/>
</dbReference>
<dbReference type="Pfam" id="PF08246">
    <property type="entry name" value="Inhibitor_I29"/>
    <property type="match status" value="1"/>
</dbReference>
<protein>
    <submittedName>
        <fullName evidence="8">Uncharacterized protein LOC114326559 isoform X1</fullName>
    </submittedName>
</protein>
<keyword evidence="3" id="KW-0378">Hydrolase</keyword>
<dbReference type="GO" id="GO:0006508">
    <property type="term" value="P:proteolysis"/>
    <property type="evidence" value="ECO:0007669"/>
    <property type="project" value="UniProtKB-KW"/>
</dbReference>
<dbReference type="Gene3D" id="3.90.70.10">
    <property type="entry name" value="Cysteine proteinases"/>
    <property type="match status" value="1"/>
</dbReference>
<keyword evidence="4" id="KW-0788">Thiol protease</keyword>
<dbReference type="SUPFAM" id="SSF54001">
    <property type="entry name" value="Cysteine proteinases"/>
    <property type="match status" value="1"/>
</dbReference>
<accession>A0A6P7F7D3</accession>
<dbReference type="FunFam" id="3.90.70.10:FF:000006">
    <property type="entry name" value="Cathepsin S"/>
    <property type="match status" value="1"/>
</dbReference>
<sequence length="732" mass="79001">MRCFFHIIYLQTMKGTLLFLVLLISSTIAQHRIVRAKLGNLGAPQTIDLPDLGFAQGFLPSSLANAKHVNIKISKAKSSGFGAGSGNAEHGENIGFTARGAFSDNSGANINGIRGGFGFSSNGGSTASAGNTGFGVKAQLSANNAGVRGGFDFSSNRGNAVNAGNTAFGATGLDNSAKDSANFHQNTGKINNEIRGGFGFSSQGSLSGNTGFGFTSNEGNTGTTSNGNLDTGVTLDSFEFFDKHLHEAGPHLSPFPIIPSNISHEDRGSQHQSGFSGGFTKLPGTSIPQPFNHNQGAFNDFPGTRPPTKTTTKPTTTTTTTTPRPFEFSGHIPTLPVHDFTASAPRPVQDFENNLPQPVQDFRNNPHPPVQDFRNNIPPPVQDFGNNPPQHTQNVNQLSADFPQVPALSGQSFEEVIEQEWSSFTTRFNKVYASQDEARFRREVFIENRAKIMRFNMDYAEGRRNFVFKINEFADMLLHEFNNNFNGFNRSRREPDVPLKPASTFVPSANVVFPDSVDWRMVGAVSPVKSQGKCAGCWAFAAAGALEGHTFRKTGKLVEVSAQNLIDCTQPYGNNGCAGGLMDPAFEYVRDNNGVDSDQSYPYEGVNGQCRFRREDVVATCTGFVDIGENDEKGLEIALATLGPVTAAIDAGKETFQFYSEGIYDDPACGNTPEQMNHAVLIVGYGQEADGRKYWLVKNSYGPNWGIGGYVKMAKENNNQCGIAIQASYPLV</sequence>
<dbReference type="GO" id="GO:0008234">
    <property type="term" value="F:cysteine-type peptidase activity"/>
    <property type="evidence" value="ECO:0007669"/>
    <property type="project" value="UniProtKB-KW"/>
</dbReference>
<dbReference type="Pfam" id="PF00112">
    <property type="entry name" value="Peptidase_C1"/>
    <property type="match status" value="1"/>
</dbReference>
<dbReference type="OrthoDB" id="190265at2759"/>